<dbReference type="InterPro" id="IPR002048">
    <property type="entry name" value="EF_hand_dom"/>
</dbReference>
<dbReference type="InterPro" id="IPR006571">
    <property type="entry name" value="TLDc_dom"/>
</dbReference>
<proteinExistence type="predicted"/>
<keyword evidence="4" id="KW-1185">Reference proteome</keyword>
<protein>
    <recommendedName>
        <fullName evidence="5">TLDc domain-containing protein</fullName>
    </recommendedName>
</protein>
<evidence type="ECO:0000259" key="1">
    <source>
        <dbReference type="PROSITE" id="PS50222"/>
    </source>
</evidence>
<dbReference type="SUPFAM" id="SSF47473">
    <property type="entry name" value="EF-hand"/>
    <property type="match status" value="1"/>
</dbReference>
<dbReference type="GO" id="GO:0005509">
    <property type="term" value="F:calcium ion binding"/>
    <property type="evidence" value="ECO:0007669"/>
    <property type="project" value="InterPro"/>
</dbReference>
<dbReference type="Pfam" id="PF07534">
    <property type="entry name" value="TLD"/>
    <property type="match status" value="1"/>
</dbReference>
<dbReference type="EMBL" id="JAUJYO010000008">
    <property type="protein sequence ID" value="KAK1311160.1"/>
    <property type="molecule type" value="Genomic_DNA"/>
</dbReference>
<dbReference type="InterPro" id="IPR011992">
    <property type="entry name" value="EF-hand-dom_pair"/>
</dbReference>
<feature type="domain" description="EF-hand" evidence="1">
    <location>
        <begin position="94"/>
        <end position="129"/>
    </location>
</feature>
<dbReference type="PANTHER" id="PTHR23354:SF95">
    <property type="entry name" value="CALCIUM-BINDING EF-HAND FAMILY PROTEIN-RELATED"/>
    <property type="match status" value="1"/>
</dbReference>
<dbReference type="Proteomes" id="UP001180020">
    <property type="component" value="Unassembled WGS sequence"/>
</dbReference>
<dbReference type="Gene3D" id="1.10.238.10">
    <property type="entry name" value="EF-hand"/>
    <property type="match status" value="1"/>
</dbReference>
<gene>
    <name evidence="3" type="ORF">QJS10_CPA08g01426</name>
</gene>
<organism evidence="3 4">
    <name type="scientific">Acorus calamus</name>
    <name type="common">Sweet flag</name>
    <dbReference type="NCBI Taxonomy" id="4465"/>
    <lineage>
        <taxon>Eukaryota</taxon>
        <taxon>Viridiplantae</taxon>
        <taxon>Streptophyta</taxon>
        <taxon>Embryophyta</taxon>
        <taxon>Tracheophyta</taxon>
        <taxon>Spermatophyta</taxon>
        <taxon>Magnoliopsida</taxon>
        <taxon>Liliopsida</taxon>
        <taxon>Acoraceae</taxon>
        <taxon>Acorus</taxon>
    </lineage>
</organism>
<reference evidence="3" key="1">
    <citation type="journal article" date="2023" name="Nat. Commun.">
        <title>Diploid and tetraploid genomes of Acorus and the evolution of monocots.</title>
        <authorList>
            <person name="Ma L."/>
            <person name="Liu K.W."/>
            <person name="Li Z."/>
            <person name="Hsiao Y.Y."/>
            <person name="Qi Y."/>
            <person name="Fu T."/>
            <person name="Tang G.D."/>
            <person name="Zhang D."/>
            <person name="Sun W.H."/>
            <person name="Liu D.K."/>
            <person name="Li Y."/>
            <person name="Chen G.Z."/>
            <person name="Liu X.D."/>
            <person name="Liao X.Y."/>
            <person name="Jiang Y.T."/>
            <person name="Yu X."/>
            <person name="Hao Y."/>
            <person name="Huang J."/>
            <person name="Zhao X.W."/>
            <person name="Ke S."/>
            <person name="Chen Y.Y."/>
            <person name="Wu W.L."/>
            <person name="Hsu J.L."/>
            <person name="Lin Y.F."/>
            <person name="Huang M.D."/>
            <person name="Li C.Y."/>
            <person name="Huang L."/>
            <person name="Wang Z.W."/>
            <person name="Zhao X."/>
            <person name="Zhong W.Y."/>
            <person name="Peng D.H."/>
            <person name="Ahmad S."/>
            <person name="Lan S."/>
            <person name="Zhang J.S."/>
            <person name="Tsai W.C."/>
            <person name="Van de Peer Y."/>
            <person name="Liu Z.J."/>
        </authorList>
    </citation>
    <scope>NUCLEOTIDE SEQUENCE</scope>
    <source>
        <strain evidence="3">CP</strain>
    </source>
</reference>
<comment type="caution">
    <text evidence="3">The sequence shown here is derived from an EMBL/GenBank/DDBJ whole genome shotgun (WGS) entry which is preliminary data.</text>
</comment>
<evidence type="ECO:0000259" key="2">
    <source>
        <dbReference type="PROSITE" id="PS51886"/>
    </source>
</evidence>
<evidence type="ECO:0000313" key="4">
    <source>
        <dbReference type="Proteomes" id="UP001180020"/>
    </source>
</evidence>
<evidence type="ECO:0000313" key="3">
    <source>
        <dbReference type="EMBL" id="KAK1311160.1"/>
    </source>
</evidence>
<dbReference type="PROSITE" id="PS50222">
    <property type="entry name" value="EF_HAND_2"/>
    <property type="match status" value="1"/>
</dbReference>
<dbReference type="PANTHER" id="PTHR23354">
    <property type="entry name" value="NUCLEOLAR PROTEIN 7/ESTROGEN RECEPTOR COACTIVATOR-RELATED"/>
    <property type="match status" value="1"/>
</dbReference>
<feature type="domain" description="TLDc" evidence="2">
    <location>
        <begin position="216"/>
        <end position="384"/>
    </location>
</feature>
<dbReference type="AlphaFoldDB" id="A0AAV9EED8"/>
<dbReference type="SMART" id="SM00584">
    <property type="entry name" value="TLDc"/>
    <property type="match status" value="1"/>
</dbReference>
<dbReference type="PROSITE" id="PS51886">
    <property type="entry name" value="TLDC"/>
    <property type="match status" value="1"/>
</dbReference>
<reference evidence="3" key="2">
    <citation type="submission" date="2023-06" db="EMBL/GenBank/DDBJ databases">
        <authorList>
            <person name="Ma L."/>
            <person name="Liu K.-W."/>
            <person name="Li Z."/>
            <person name="Hsiao Y.-Y."/>
            <person name="Qi Y."/>
            <person name="Fu T."/>
            <person name="Tang G."/>
            <person name="Zhang D."/>
            <person name="Sun W.-H."/>
            <person name="Liu D.-K."/>
            <person name="Li Y."/>
            <person name="Chen G.-Z."/>
            <person name="Liu X.-D."/>
            <person name="Liao X.-Y."/>
            <person name="Jiang Y.-T."/>
            <person name="Yu X."/>
            <person name="Hao Y."/>
            <person name="Huang J."/>
            <person name="Zhao X.-W."/>
            <person name="Ke S."/>
            <person name="Chen Y.-Y."/>
            <person name="Wu W.-L."/>
            <person name="Hsu J.-L."/>
            <person name="Lin Y.-F."/>
            <person name="Huang M.-D."/>
            <person name="Li C.-Y."/>
            <person name="Huang L."/>
            <person name="Wang Z.-W."/>
            <person name="Zhao X."/>
            <person name="Zhong W.-Y."/>
            <person name="Peng D.-H."/>
            <person name="Ahmad S."/>
            <person name="Lan S."/>
            <person name="Zhang J.-S."/>
            <person name="Tsai W.-C."/>
            <person name="Van De Peer Y."/>
            <person name="Liu Z.-J."/>
        </authorList>
    </citation>
    <scope>NUCLEOTIDE SEQUENCE</scope>
    <source>
        <strain evidence="3">CP</strain>
        <tissue evidence="3">Leaves</tissue>
    </source>
</reference>
<name>A0AAV9EED8_ACOCL</name>
<accession>A0AAV9EED8</accession>
<evidence type="ECO:0008006" key="5">
    <source>
        <dbReference type="Google" id="ProtNLM"/>
    </source>
</evidence>
<sequence>MGNSQSPPADPRLASATRCFAKRELDELRTLFVSLASQSQSSSKFISPSVFKSYFRIPGSLGDRMFDLVTQKRNDGMLTFEDLVIAKGTYEKGSRDEIEQFIYQLVDVTGDGVVGRSDLEVVLTSMLDAVFNVEDGEHSVSSHQGVVDIFLNAVTFSEEVEGHAEECMSFTDIRKWWSVVPSARKFLGSLLMQPDPGSSDQVPNLLISENISPEMLLMKKEYAWHIAGALSQPDVEEWKLLYHSSIHGLSFSTFLGNISNGGGPTVLLIKDTDGYIYGGYASQPWEKHSDFYGDMKSFIFHIYPQASIYKPSGANTNLQWCAVNFSSESIPNGIGFGGRINHFGLFLSASFDQGHTFSCTTFDSPCLSKTSRICPEVIECWGVVANGIHDEKNDNNVIKGTVLERFKEDRNMLNMVGIANSSK</sequence>